<feature type="transmembrane region" description="Helical" evidence="13">
    <location>
        <begin position="1207"/>
        <end position="1227"/>
    </location>
</feature>
<dbReference type="GO" id="GO:0050772">
    <property type="term" value="P:positive regulation of axonogenesis"/>
    <property type="evidence" value="ECO:0007669"/>
    <property type="project" value="TreeGrafter"/>
</dbReference>
<sequence>MLFAAFSTLQASSGKPSEESALCIYTMDEVDRLTTQTRDLCYTKDGKTEEGLEVAYIEYDVNSICVQLSAETLLSPAPTPVVWRGPGESDLPAGILLQDFSATSSCICSSLLFPPQIESFGCQRIDLRVRFVLLLVLVSILPILHFRAAKGLFCFPLFFNYLCLPRCSRRSECSRFDVSEQWLWGFNVTQKCPSVQSLSPASISREEQKNIHLTLSELPPLPDREYYSCFFEDYESPAVLMESGIMCPSPDPSHALVLKAGTDHITIQLVVRFHDIFIASASFSFYDCKAVASLRRSAPCQGCVSSHWGCNWCVQQHLCTHKAACEEGTIIYNEKAQIPNFSPFPSSATPNAATSPLSSSAGATEATVISVTSLPTSTPGPTTVPVIPTTSPPMTSAVTTVQPETFGPTTQVPSWNTDALTPPETTADSLTLAPTEVPTTATPTSEPTSDGPPETPGHTAHPTSELITGPEDWSMVVPSTATQTTAWPSAEPLTPFPDTENSTTLSPVPEVTTSPTPTLLTPNQTGNASTSSTTDLLPEDLETELSISESPLPTGPSDWPLPEDSTESKDSEEWVGSLLPENDTSSLSASILLSGDGDSSESDISDFPRILNPGLDYQYDAPGFLDLNEEFTWGADACPCVKGIQGSSLMPVNVQRKITLIGRNFNLYEDRLWDYECALILEGKTLVVEAYIEQDETNPSLSYITCQLHQYSYSAPQPEFSAEIFVQRKQRLRVDSIENLNVTLYNCSVGHLDCSRCQTAEAKYNCVWCGGEQPGCFFRDSCKEEVADLCPAPLIHSVYPLTGLVEGGTRITITGSNLGQKHEDIAETVTVAGIPCEVDPLAYQISSSIECTTGGSGTERSGHVVVEVLGGGQGVFSHVFTYQVQRALIVSAGGTALTLKGSKLLTGNPSKISVLVGNFPCYICSEVQEDTLQCLTSPSDAPVELPVSIKYGVQERRLATALFRYTLDPNITYAEPTKSFQSGGREIRVRGHNLDVVKQPKIRITVSPVERRRRGLGRWRRIIPETECPKNALCSIQPFEEPCEVNSSNLILCKTPAIPQLPHAIQVKVEFVLDNLVFDFNAFHPTGFSYEVDPILKPLNTEDQSKPYCHKPGSVISVEGENLDLAIYKEEVKAMIGVGICAVKTLTKNHLYCEPPTEQPAPQHRAKREGTDSLPEFTVQMGNMNFSLGRVQYDTESQLNFPLEAQIGLGVGASFVALIVLIIVFIYRRKSKQALRDYKKVQIQLENLETSVRDRCKKEFTDLMTEMMDLTSDLVGTGIPFLDYKTYAERIFFPGHRESPLQRDLDVPESRRQTVEQGLVQLSNLLNSKLFLTKFIHTLEIQRTFSPRDRAYVASLLTVALHGKLEYFTDILKTLLNDLVEQYVAKNPKLMLRRTETVVEKLLTNWMSICLYAFVRDSVGEPLYMLFRGIKHQVDKGPVDWVTGKAKYTLNDNRLLREDLEYRTLTLTAVAQTGSTIVGGAESAQGISAKALDCDTITQVKEKILDQIYKGTPYCHRPDPDSLDLEWRSGLAGHLILSDEDVTSVVQGNWKRLNTLQHYKVPDGATVALVPRMTKHLPRENQDYIPGEKTPMLEDADEGGMKLWHLVKPTEEPELPKHRRGSLRERERAKAIPEIYLTRLLSMKGTLQKFVDDLFQVILSTNRPVPLAVKYFFDLLDEQALNHGITDPETIHIWKTNSLPLRFWINIIKNPQFVFDVQTSDNVDAVLLVIAQTFMDSCTLADHKLGRVSL</sequence>
<keyword evidence="11" id="KW-0325">Glycoprotein</keyword>
<dbReference type="FunFam" id="3.10.20.90:FF:000120">
    <property type="entry name" value="Plexin b1a"/>
    <property type="match status" value="1"/>
</dbReference>
<feature type="compositionally biased region" description="Low complexity" evidence="12">
    <location>
        <begin position="430"/>
        <end position="449"/>
    </location>
</feature>
<dbReference type="Proteomes" id="UP001142489">
    <property type="component" value="Unassembled WGS sequence"/>
</dbReference>
<dbReference type="Gene3D" id="2.60.40.10">
    <property type="entry name" value="Immunoglobulins"/>
    <property type="match status" value="3"/>
</dbReference>
<name>A0A9Q0XLI2_9SAUR</name>
<evidence type="ECO:0000256" key="11">
    <source>
        <dbReference type="ARBA" id="ARBA00023180"/>
    </source>
</evidence>
<dbReference type="GO" id="GO:0030334">
    <property type="term" value="P:regulation of cell migration"/>
    <property type="evidence" value="ECO:0007669"/>
    <property type="project" value="TreeGrafter"/>
</dbReference>
<evidence type="ECO:0000256" key="12">
    <source>
        <dbReference type="SAM" id="MobiDB-lite"/>
    </source>
</evidence>
<dbReference type="Pfam" id="PF08337">
    <property type="entry name" value="Plexin_cytopl"/>
    <property type="match status" value="1"/>
</dbReference>
<keyword evidence="10" id="KW-0675">Receptor</keyword>
<dbReference type="InterPro" id="IPR008936">
    <property type="entry name" value="Rho_GTPase_activation_prot"/>
</dbReference>
<dbReference type="PANTHER" id="PTHR22625:SF36">
    <property type="entry name" value="PLEXIN-B1"/>
    <property type="match status" value="1"/>
</dbReference>
<feature type="compositionally biased region" description="Polar residues" evidence="12">
    <location>
        <begin position="477"/>
        <end position="487"/>
    </location>
</feature>
<dbReference type="Pfam" id="PF24317">
    <property type="entry name" value="PSI_Plexin-B"/>
    <property type="match status" value="1"/>
</dbReference>
<feature type="domain" description="PSI" evidence="14">
    <location>
        <begin position="746"/>
        <end position="791"/>
    </location>
</feature>
<feature type="compositionally biased region" description="Low complexity" evidence="12">
    <location>
        <begin position="502"/>
        <end position="522"/>
    </location>
</feature>
<dbReference type="InterPro" id="IPR041019">
    <property type="entry name" value="TIG1_plexin"/>
</dbReference>
<dbReference type="Gene3D" id="2.130.10.10">
    <property type="entry name" value="YVTN repeat-like/Quinoprotein amine dehydrogenase"/>
    <property type="match status" value="1"/>
</dbReference>
<evidence type="ECO:0000259" key="14">
    <source>
        <dbReference type="SMART" id="SM00423"/>
    </source>
</evidence>
<keyword evidence="17" id="KW-1185">Reference proteome</keyword>
<dbReference type="SUPFAM" id="SSF48350">
    <property type="entry name" value="GTPase activation domain, GAP"/>
    <property type="match status" value="1"/>
</dbReference>
<dbReference type="Pfam" id="PF20170">
    <property type="entry name" value="Plexin_RBD"/>
    <property type="match status" value="1"/>
</dbReference>
<dbReference type="InterPro" id="IPR015943">
    <property type="entry name" value="WD40/YVTN_repeat-like_dom_sf"/>
</dbReference>
<evidence type="ECO:0000256" key="1">
    <source>
        <dbReference type="ARBA" id="ARBA00004251"/>
    </source>
</evidence>
<dbReference type="GO" id="GO:0007162">
    <property type="term" value="P:negative regulation of cell adhesion"/>
    <property type="evidence" value="ECO:0007669"/>
    <property type="project" value="TreeGrafter"/>
</dbReference>
<dbReference type="Gene3D" id="1.10.506.10">
    <property type="entry name" value="GTPase Activation - p120gap, domain 1"/>
    <property type="match status" value="2"/>
</dbReference>
<dbReference type="EMBL" id="JAPFRF010000011">
    <property type="protein sequence ID" value="KAJ7317170.1"/>
    <property type="molecule type" value="Genomic_DNA"/>
</dbReference>
<feature type="region of interest" description="Disordered" evidence="12">
    <location>
        <begin position="371"/>
        <end position="535"/>
    </location>
</feature>
<feature type="region of interest" description="Disordered" evidence="12">
    <location>
        <begin position="547"/>
        <end position="582"/>
    </location>
</feature>
<dbReference type="InterPro" id="IPR046800">
    <property type="entry name" value="Plexin_RBD"/>
</dbReference>
<keyword evidence="3" id="KW-1003">Cell membrane</keyword>
<dbReference type="InterPro" id="IPR013783">
    <property type="entry name" value="Ig-like_fold"/>
</dbReference>
<dbReference type="InterPro" id="IPR014756">
    <property type="entry name" value="Ig_E-set"/>
</dbReference>
<comment type="subcellular location">
    <subcellularLocation>
        <location evidence="1">Cell membrane</location>
        <topology evidence="1">Single-pass type I membrane protein</topology>
    </subcellularLocation>
</comment>
<dbReference type="InterPro" id="IPR016201">
    <property type="entry name" value="PSI"/>
</dbReference>
<dbReference type="OrthoDB" id="125363at2759"/>
<keyword evidence="8 13" id="KW-0472">Membrane</keyword>
<evidence type="ECO:0000256" key="5">
    <source>
        <dbReference type="ARBA" id="ARBA00022729"/>
    </source>
</evidence>
<keyword evidence="4 13" id="KW-0812">Transmembrane</keyword>
<feature type="domain" description="PSI" evidence="14">
    <location>
        <begin position="287"/>
        <end position="337"/>
    </location>
</feature>
<feature type="domain" description="IPT/TIG" evidence="15">
    <location>
        <begin position="968"/>
        <end position="1091"/>
    </location>
</feature>
<evidence type="ECO:0000256" key="13">
    <source>
        <dbReference type="SAM" id="Phobius"/>
    </source>
</evidence>
<evidence type="ECO:0000256" key="8">
    <source>
        <dbReference type="ARBA" id="ARBA00023136"/>
    </source>
</evidence>
<dbReference type="SUPFAM" id="SSF81296">
    <property type="entry name" value="E set domains"/>
    <property type="match status" value="3"/>
</dbReference>
<evidence type="ECO:0000256" key="4">
    <source>
        <dbReference type="ARBA" id="ARBA00022692"/>
    </source>
</evidence>
<evidence type="ECO:0008006" key="18">
    <source>
        <dbReference type="Google" id="ProtNLM"/>
    </source>
</evidence>
<evidence type="ECO:0000256" key="2">
    <source>
        <dbReference type="ARBA" id="ARBA00010297"/>
    </source>
</evidence>
<dbReference type="GO" id="GO:0005886">
    <property type="term" value="C:plasma membrane"/>
    <property type="evidence" value="ECO:0007669"/>
    <property type="project" value="UniProtKB-SubCell"/>
</dbReference>
<comment type="caution">
    <text evidence="16">The sequence shown here is derived from an EMBL/GenBank/DDBJ whole genome shotgun (WGS) entry which is preliminary data.</text>
</comment>
<dbReference type="SUPFAM" id="SSF101912">
    <property type="entry name" value="Sema domain"/>
    <property type="match status" value="1"/>
</dbReference>
<evidence type="ECO:0000256" key="3">
    <source>
        <dbReference type="ARBA" id="ARBA00022475"/>
    </source>
</evidence>
<proteinExistence type="inferred from homology"/>
<evidence type="ECO:0000256" key="10">
    <source>
        <dbReference type="ARBA" id="ARBA00023170"/>
    </source>
</evidence>
<organism evidence="16 17">
    <name type="scientific">Phrynocephalus forsythii</name>
    <dbReference type="NCBI Taxonomy" id="171643"/>
    <lineage>
        <taxon>Eukaryota</taxon>
        <taxon>Metazoa</taxon>
        <taxon>Chordata</taxon>
        <taxon>Craniata</taxon>
        <taxon>Vertebrata</taxon>
        <taxon>Euteleostomi</taxon>
        <taxon>Lepidosauria</taxon>
        <taxon>Squamata</taxon>
        <taxon>Bifurcata</taxon>
        <taxon>Unidentata</taxon>
        <taxon>Episquamata</taxon>
        <taxon>Toxicofera</taxon>
        <taxon>Iguania</taxon>
        <taxon>Acrodonta</taxon>
        <taxon>Agamidae</taxon>
        <taxon>Agaminae</taxon>
        <taxon>Phrynocephalus</taxon>
    </lineage>
</organism>
<keyword evidence="9" id="KW-1015">Disulfide bond</keyword>
<dbReference type="InterPro" id="IPR002909">
    <property type="entry name" value="IPT_dom"/>
</dbReference>
<feature type="domain" description="IPT/TIG" evidence="15">
    <location>
        <begin position="887"/>
        <end position="966"/>
    </location>
</feature>
<dbReference type="FunFam" id="1.10.506.10:FF:000010">
    <property type="entry name" value="Plexin B1"/>
    <property type="match status" value="1"/>
</dbReference>
<dbReference type="Gene3D" id="3.10.20.90">
    <property type="entry name" value="Phosphatidylinositol 3-kinase Catalytic Subunit, Chain A, domain 1"/>
    <property type="match status" value="1"/>
</dbReference>
<reference evidence="16" key="1">
    <citation type="journal article" date="2023" name="DNA Res.">
        <title>Chromosome-level genome assembly of Phrynocephalus forsythii using third-generation DNA sequencing and Hi-C analysis.</title>
        <authorList>
            <person name="Qi Y."/>
            <person name="Zhao W."/>
            <person name="Zhao Y."/>
            <person name="Niu C."/>
            <person name="Cao S."/>
            <person name="Zhang Y."/>
        </authorList>
    </citation>
    <scope>NUCLEOTIDE SEQUENCE</scope>
    <source>
        <tissue evidence="16">Muscle</tissue>
    </source>
</reference>
<dbReference type="InterPro" id="IPR057533">
    <property type="entry name" value="PSI_Plexin-B"/>
</dbReference>
<evidence type="ECO:0000313" key="17">
    <source>
        <dbReference type="Proteomes" id="UP001142489"/>
    </source>
</evidence>
<gene>
    <name evidence="16" type="ORF">JRQ81_003332</name>
</gene>
<keyword evidence="5" id="KW-0732">Signal</keyword>
<dbReference type="InterPro" id="IPR031148">
    <property type="entry name" value="Plexin"/>
</dbReference>
<keyword evidence="7 13" id="KW-1133">Transmembrane helix</keyword>
<dbReference type="InterPro" id="IPR013548">
    <property type="entry name" value="Plexin_cytoplasmic_RasGAP_dom"/>
</dbReference>
<dbReference type="Pfam" id="PF17960">
    <property type="entry name" value="TIG_plexin"/>
    <property type="match status" value="1"/>
</dbReference>
<accession>A0A9Q0XLI2</accession>
<dbReference type="SMART" id="SM00423">
    <property type="entry name" value="PSI"/>
    <property type="match status" value="2"/>
</dbReference>
<dbReference type="FunFam" id="2.60.40.10:FF:000705">
    <property type="entry name" value="Plexin B1"/>
    <property type="match status" value="1"/>
</dbReference>
<evidence type="ECO:0000256" key="9">
    <source>
        <dbReference type="ARBA" id="ARBA00023157"/>
    </source>
</evidence>
<dbReference type="PANTHER" id="PTHR22625">
    <property type="entry name" value="PLEXIN"/>
    <property type="match status" value="1"/>
</dbReference>
<dbReference type="InterPro" id="IPR041362">
    <property type="entry name" value="TIG2_plexin"/>
</dbReference>
<feature type="compositionally biased region" description="Low complexity" evidence="12">
    <location>
        <begin position="371"/>
        <end position="396"/>
    </location>
</feature>
<protein>
    <recommendedName>
        <fullName evidence="18">Plexin-B1</fullName>
    </recommendedName>
</protein>
<dbReference type="Pfam" id="PF01833">
    <property type="entry name" value="TIG"/>
    <property type="match status" value="2"/>
</dbReference>
<keyword evidence="6" id="KW-0677">Repeat</keyword>
<evidence type="ECO:0000313" key="16">
    <source>
        <dbReference type="EMBL" id="KAJ7317170.1"/>
    </source>
</evidence>
<feature type="domain" description="IPT/TIG" evidence="15">
    <location>
        <begin position="792"/>
        <end position="883"/>
    </location>
</feature>
<dbReference type="InterPro" id="IPR036352">
    <property type="entry name" value="Semap_dom_sf"/>
</dbReference>
<feature type="compositionally biased region" description="Polar residues" evidence="12">
    <location>
        <begin position="397"/>
        <end position="429"/>
    </location>
</feature>
<dbReference type="GO" id="GO:0002116">
    <property type="term" value="C:semaphorin receptor complex"/>
    <property type="evidence" value="ECO:0007669"/>
    <property type="project" value="TreeGrafter"/>
</dbReference>
<dbReference type="Pfam" id="PF18020">
    <property type="entry name" value="TIG_2"/>
    <property type="match status" value="1"/>
</dbReference>
<dbReference type="Pfam" id="PF24479">
    <property type="entry name" value="PSI_PlexinA-B"/>
    <property type="match status" value="1"/>
</dbReference>
<evidence type="ECO:0000256" key="6">
    <source>
        <dbReference type="ARBA" id="ARBA00022737"/>
    </source>
</evidence>
<dbReference type="GO" id="GO:0017154">
    <property type="term" value="F:semaphorin receptor activity"/>
    <property type="evidence" value="ECO:0007669"/>
    <property type="project" value="InterPro"/>
</dbReference>
<evidence type="ECO:0000256" key="7">
    <source>
        <dbReference type="ARBA" id="ARBA00022989"/>
    </source>
</evidence>
<feature type="compositionally biased region" description="Polar residues" evidence="12">
    <location>
        <begin position="523"/>
        <end position="532"/>
    </location>
</feature>
<dbReference type="GO" id="GO:0008360">
    <property type="term" value="P:regulation of cell shape"/>
    <property type="evidence" value="ECO:0007669"/>
    <property type="project" value="TreeGrafter"/>
</dbReference>
<dbReference type="FunFam" id="2.60.40.10:FF:000203">
    <property type="entry name" value="Plexin B2"/>
    <property type="match status" value="1"/>
</dbReference>
<comment type="similarity">
    <text evidence="2">Belongs to the plexin family.</text>
</comment>
<evidence type="ECO:0000259" key="15">
    <source>
        <dbReference type="SMART" id="SM00429"/>
    </source>
</evidence>
<dbReference type="SMART" id="SM00429">
    <property type="entry name" value="IPT"/>
    <property type="match status" value="3"/>
</dbReference>